<proteinExistence type="inferred from homology"/>
<keyword evidence="5 9" id="KW-0560">Oxidoreductase</keyword>
<dbReference type="PANTHER" id="PTHR24287:SF1">
    <property type="entry name" value="P450, PUTATIVE (EUROFUNG)-RELATED"/>
    <property type="match status" value="1"/>
</dbReference>
<dbReference type="CDD" id="cd11063">
    <property type="entry name" value="CYP52"/>
    <property type="match status" value="1"/>
</dbReference>
<dbReference type="GO" id="GO:0004497">
    <property type="term" value="F:monooxygenase activity"/>
    <property type="evidence" value="ECO:0007669"/>
    <property type="project" value="UniProtKB-KW"/>
</dbReference>
<evidence type="ECO:0000256" key="1">
    <source>
        <dbReference type="ARBA" id="ARBA00001971"/>
    </source>
</evidence>
<evidence type="ECO:0000256" key="2">
    <source>
        <dbReference type="ARBA" id="ARBA00010617"/>
    </source>
</evidence>
<organism evidence="10 11">
    <name type="scientific">Boletus edulis BED1</name>
    <dbReference type="NCBI Taxonomy" id="1328754"/>
    <lineage>
        <taxon>Eukaryota</taxon>
        <taxon>Fungi</taxon>
        <taxon>Dikarya</taxon>
        <taxon>Basidiomycota</taxon>
        <taxon>Agaricomycotina</taxon>
        <taxon>Agaricomycetes</taxon>
        <taxon>Agaricomycetidae</taxon>
        <taxon>Boletales</taxon>
        <taxon>Boletineae</taxon>
        <taxon>Boletaceae</taxon>
        <taxon>Boletoideae</taxon>
        <taxon>Boletus</taxon>
    </lineage>
</organism>
<evidence type="ECO:0000256" key="3">
    <source>
        <dbReference type="ARBA" id="ARBA00022617"/>
    </source>
</evidence>
<evidence type="ECO:0000256" key="6">
    <source>
        <dbReference type="ARBA" id="ARBA00023004"/>
    </source>
</evidence>
<dbReference type="Proteomes" id="UP001194468">
    <property type="component" value="Unassembled WGS sequence"/>
</dbReference>
<dbReference type="GO" id="GO:0005506">
    <property type="term" value="F:iron ion binding"/>
    <property type="evidence" value="ECO:0007669"/>
    <property type="project" value="InterPro"/>
</dbReference>
<dbReference type="PROSITE" id="PS00086">
    <property type="entry name" value="CYTOCHROME_P450"/>
    <property type="match status" value="1"/>
</dbReference>
<keyword evidence="11" id="KW-1185">Reference proteome</keyword>
<reference evidence="10" key="1">
    <citation type="submission" date="2019-10" db="EMBL/GenBank/DDBJ databases">
        <authorList>
            <consortium name="DOE Joint Genome Institute"/>
            <person name="Kuo A."/>
            <person name="Miyauchi S."/>
            <person name="Kiss E."/>
            <person name="Drula E."/>
            <person name="Kohler A."/>
            <person name="Sanchez-Garcia M."/>
            <person name="Andreopoulos B."/>
            <person name="Barry K.W."/>
            <person name="Bonito G."/>
            <person name="Buee M."/>
            <person name="Carver A."/>
            <person name="Chen C."/>
            <person name="Cichocki N."/>
            <person name="Clum A."/>
            <person name="Culley D."/>
            <person name="Crous P.W."/>
            <person name="Fauchery L."/>
            <person name="Girlanda M."/>
            <person name="Hayes R."/>
            <person name="Keri Z."/>
            <person name="LaButti K."/>
            <person name="Lipzen A."/>
            <person name="Lombard V."/>
            <person name="Magnuson J."/>
            <person name="Maillard F."/>
            <person name="Morin E."/>
            <person name="Murat C."/>
            <person name="Nolan M."/>
            <person name="Ohm R."/>
            <person name="Pangilinan J."/>
            <person name="Pereira M."/>
            <person name="Perotto S."/>
            <person name="Peter M."/>
            <person name="Riley R."/>
            <person name="Sitrit Y."/>
            <person name="Stielow B."/>
            <person name="Szollosi G."/>
            <person name="Zifcakova L."/>
            <person name="Stursova M."/>
            <person name="Spatafora J.W."/>
            <person name="Tedersoo L."/>
            <person name="Vaario L.-M."/>
            <person name="Yamada A."/>
            <person name="Yan M."/>
            <person name="Wang P."/>
            <person name="Xu J."/>
            <person name="Bruns T."/>
            <person name="Baldrian P."/>
            <person name="Vilgalys R."/>
            <person name="Henrissat B."/>
            <person name="Grigoriev I.V."/>
            <person name="Hibbett D."/>
            <person name="Nagy L.G."/>
            <person name="Martin F.M."/>
        </authorList>
    </citation>
    <scope>NUCLEOTIDE SEQUENCE</scope>
    <source>
        <strain evidence="10">BED1</strain>
    </source>
</reference>
<evidence type="ECO:0000313" key="11">
    <source>
        <dbReference type="Proteomes" id="UP001194468"/>
    </source>
</evidence>
<evidence type="ECO:0000256" key="5">
    <source>
        <dbReference type="ARBA" id="ARBA00023002"/>
    </source>
</evidence>
<feature type="binding site" description="axial binding residue" evidence="8">
    <location>
        <position position="522"/>
    </location>
    <ligand>
        <name>heme</name>
        <dbReference type="ChEBI" id="CHEBI:30413"/>
    </ligand>
    <ligandPart>
        <name>Fe</name>
        <dbReference type="ChEBI" id="CHEBI:18248"/>
    </ligandPart>
</feature>
<dbReference type="PRINTS" id="PR00463">
    <property type="entry name" value="EP450I"/>
</dbReference>
<evidence type="ECO:0000313" key="10">
    <source>
        <dbReference type="EMBL" id="KAF8451107.1"/>
    </source>
</evidence>
<comment type="cofactor">
    <cofactor evidence="1 8">
        <name>heme</name>
        <dbReference type="ChEBI" id="CHEBI:30413"/>
    </cofactor>
</comment>
<comment type="similarity">
    <text evidence="2 9">Belongs to the cytochrome P450 family.</text>
</comment>
<keyword evidence="6 8" id="KW-0408">Iron</keyword>
<evidence type="ECO:0000256" key="9">
    <source>
        <dbReference type="RuleBase" id="RU000461"/>
    </source>
</evidence>
<dbReference type="Gene3D" id="1.10.630.10">
    <property type="entry name" value="Cytochrome P450"/>
    <property type="match status" value="1"/>
</dbReference>
<dbReference type="EMBL" id="WHUW01000002">
    <property type="protein sequence ID" value="KAF8451107.1"/>
    <property type="molecule type" value="Genomic_DNA"/>
</dbReference>
<dbReference type="AlphaFoldDB" id="A0AAD4C901"/>
<dbReference type="GO" id="GO:0016705">
    <property type="term" value="F:oxidoreductase activity, acting on paired donors, with incorporation or reduction of molecular oxygen"/>
    <property type="evidence" value="ECO:0007669"/>
    <property type="project" value="InterPro"/>
</dbReference>
<protein>
    <submittedName>
        <fullName evidence="10">Cytochrome P450 monooxygenase pc-2</fullName>
    </submittedName>
</protein>
<accession>A0AAD4C901</accession>
<dbReference type="GO" id="GO:0020037">
    <property type="term" value="F:heme binding"/>
    <property type="evidence" value="ECO:0007669"/>
    <property type="project" value="InterPro"/>
</dbReference>
<gene>
    <name evidence="10" type="ORF">L210DRAFT_2429682</name>
</gene>
<keyword evidence="4 8" id="KW-0479">Metal-binding</keyword>
<comment type="caution">
    <text evidence="10">The sequence shown here is derived from an EMBL/GenBank/DDBJ whole genome shotgun (WGS) entry which is preliminary data.</text>
</comment>
<keyword evidence="7 9" id="KW-0503">Monooxygenase</keyword>
<dbReference type="PANTHER" id="PTHR24287">
    <property type="entry name" value="P450, PUTATIVE (EUROFUNG)-RELATED"/>
    <property type="match status" value="1"/>
</dbReference>
<dbReference type="InterPro" id="IPR002401">
    <property type="entry name" value="Cyt_P450_E_grp-I"/>
</dbReference>
<sequence length="599" mass="68777">MTTTMQKAPPGLVALVRLLPRLLFPPATVFISLKVVKALAGEPAPRWLRVLAYLLALPAIVAAKLVYRRIRDRREAARRGAMLPPSIKYRWPGALDKLSALVWNFSNGYLAEYNEGEGEEIGNTYNVYALYENRIFTTEPEYIKAILATQFPSYEKGSAFRDQFNSLLGTAFLLSDGDGWKFRRTMSRPFFSKYRTSDFDIFEKHAEDAIRQMKIRMRQGYPVDFQDVASRFTLDSATEYLSGKDTCSLSAGIVYPPSSPLSKDPVFLNHPSNRFIRAFTASQIATTVRVYYGPCWRLAELWQDQVQKHMKVCYEFIDSIIVDTLAKKYARRRLGLDVKDSTGKVKEGETFLEHLVNYTEDQTALRDETMNALIAAKDTTAATLTFSVYMLSQHPDVLARLREEIIAKVGSSRRPTHDDMREMKYLRAFIDEVLRLYPPVPFNVRSSIEAQIWPELNGGKPFYIPPDTTIVYCVFLLHRRKDLWGPDADLFDPDRFLDERLHKYLTPNPFIFLPFSAGPRICIGQQFAYNEISYFLIRLLQSIDAVSLDMETQRLPPSDWAQAKGRKALEKVILRSHLTMYVQDGLWVRMKEDDATHVV</sequence>
<dbReference type="InterPro" id="IPR047146">
    <property type="entry name" value="Cyt_P450_E_CYP52_fungi"/>
</dbReference>
<dbReference type="InterPro" id="IPR001128">
    <property type="entry name" value="Cyt_P450"/>
</dbReference>
<dbReference type="InterPro" id="IPR036396">
    <property type="entry name" value="Cyt_P450_sf"/>
</dbReference>
<evidence type="ECO:0000256" key="4">
    <source>
        <dbReference type="ARBA" id="ARBA00022723"/>
    </source>
</evidence>
<reference evidence="10" key="2">
    <citation type="journal article" date="2020" name="Nat. Commun.">
        <title>Large-scale genome sequencing of mycorrhizal fungi provides insights into the early evolution of symbiotic traits.</title>
        <authorList>
            <person name="Miyauchi S."/>
            <person name="Kiss E."/>
            <person name="Kuo A."/>
            <person name="Drula E."/>
            <person name="Kohler A."/>
            <person name="Sanchez-Garcia M."/>
            <person name="Morin E."/>
            <person name="Andreopoulos B."/>
            <person name="Barry K.W."/>
            <person name="Bonito G."/>
            <person name="Buee M."/>
            <person name="Carver A."/>
            <person name="Chen C."/>
            <person name="Cichocki N."/>
            <person name="Clum A."/>
            <person name="Culley D."/>
            <person name="Crous P.W."/>
            <person name="Fauchery L."/>
            <person name="Girlanda M."/>
            <person name="Hayes R.D."/>
            <person name="Keri Z."/>
            <person name="LaButti K."/>
            <person name="Lipzen A."/>
            <person name="Lombard V."/>
            <person name="Magnuson J."/>
            <person name="Maillard F."/>
            <person name="Murat C."/>
            <person name="Nolan M."/>
            <person name="Ohm R.A."/>
            <person name="Pangilinan J."/>
            <person name="Pereira M.F."/>
            <person name="Perotto S."/>
            <person name="Peter M."/>
            <person name="Pfister S."/>
            <person name="Riley R."/>
            <person name="Sitrit Y."/>
            <person name="Stielow J.B."/>
            <person name="Szollosi G."/>
            <person name="Zifcakova L."/>
            <person name="Stursova M."/>
            <person name="Spatafora J.W."/>
            <person name="Tedersoo L."/>
            <person name="Vaario L.M."/>
            <person name="Yamada A."/>
            <person name="Yan M."/>
            <person name="Wang P."/>
            <person name="Xu J."/>
            <person name="Bruns T."/>
            <person name="Baldrian P."/>
            <person name="Vilgalys R."/>
            <person name="Dunand C."/>
            <person name="Henrissat B."/>
            <person name="Grigoriev I.V."/>
            <person name="Hibbett D."/>
            <person name="Nagy L.G."/>
            <person name="Martin F.M."/>
        </authorList>
    </citation>
    <scope>NUCLEOTIDE SEQUENCE</scope>
    <source>
        <strain evidence="10">BED1</strain>
    </source>
</reference>
<name>A0AAD4C901_BOLED</name>
<dbReference type="InterPro" id="IPR017972">
    <property type="entry name" value="Cyt_P450_CS"/>
</dbReference>
<evidence type="ECO:0000256" key="7">
    <source>
        <dbReference type="ARBA" id="ARBA00023033"/>
    </source>
</evidence>
<dbReference type="PRINTS" id="PR00385">
    <property type="entry name" value="P450"/>
</dbReference>
<dbReference type="SUPFAM" id="SSF48264">
    <property type="entry name" value="Cytochrome P450"/>
    <property type="match status" value="1"/>
</dbReference>
<evidence type="ECO:0000256" key="8">
    <source>
        <dbReference type="PIRSR" id="PIRSR602401-1"/>
    </source>
</evidence>
<dbReference type="Pfam" id="PF00067">
    <property type="entry name" value="p450"/>
    <property type="match status" value="1"/>
</dbReference>
<keyword evidence="3 8" id="KW-0349">Heme</keyword>